<dbReference type="InterPro" id="IPR000182">
    <property type="entry name" value="GNAT_dom"/>
</dbReference>
<reference evidence="4 5" key="1">
    <citation type="submission" date="2018-08" db="EMBL/GenBank/DDBJ databases">
        <title>A genome reference for cultivated species of the human gut microbiota.</title>
        <authorList>
            <person name="Zou Y."/>
            <person name="Xue W."/>
            <person name="Luo G."/>
        </authorList>
    </citation>
    <scope>NUCLEOTIDE SEQUENCE [LARGE SCALE GENOMIC DNA]</scope>
    <source>
        <strain evidence="4 5">AF46-11NS</strain>
    </source>
</reference>
<keyword evidence="4" id="KW-0808">Transferase</keyword>
<dbReference type="Gene3D" id="3.40.630.30">
    <property type="match status" value="1"/>
</dbReference>
<dbReference type="EMBL" id="QRNE01000010">
    <property type="protein sequence ID" value="RHK29110.1"/>
    <property type="molecule type" value="Genomic_DNA"/>
</dbReference>
<organism evidence="4 5">
    <name type="scientific">Bacteroides xylanisolvens</name>
    <dbReference type="NCBI Taxonomy" id="371601"/>
    <lineage>
        <taxon>Bacteria</taxon>
        <taxon>Pseudomonadati</taxon>
        <taxon>Bacteroidota</taxon>
        <taxon>Bacteroidia</taxon>
        <taxon>Bacteroidales</taxon>
        <taxon>Bacteroidaceae</taxon>
        <taxon>Bacteroides</taxon>
    </lineage>
</organism>
<dbReference type="InterPro" id="IPR006464">
    <property type="entry name" value="AcTrfase_RimI/Ard1"/>
</dbReference>
<dbReference type="AlphaFoldDB" id="A0A174BHW0"/>
<keyword evidence="1" id="KW-0963">Cytoplasm</keyword>
<dbReference type="CDD" id="cd04301">
    <property type="entry name" value="NAT_SF"/>
    <property type="match status" value="1"/>
</dbReference>
<comment type="similarity">
    <text evidence="1">Belongs to the acetyltransferase family. RimI subfamily.</text>
</comment>
<comment type="caution">
    <text evidence="4">The sequence shown here is derived from an EMBL/GenBank/DDBJ whole genome shotgun (WGS) entry which is preliminary data.</text>
</comment>
<dbReference type="SUPFAM" id="SSF55729">
    <property type="entry name" value="Acyl-CoA N-acyltransferases (Nat)"/>
    <property type="match status" value="1"/>
</dbReference>
<sequence length="152" mass="17214">MMETGLFVRKAQQSDIPAILEIEWECFREDSFSKEQFAYLISRSKGTFYVMMEGDRVIAYVSLLFHGGTHYLRIYSIAVHPDFRGKGLGQALMDQTIRTANECKAAKITLEVKVTNAAAIALYMKNGFIPAGIKPCYYHDGSNAIYMQRLIP</sequence>
<dbReference type="PANTHER" id="PTHR43617">
    <property type="entry name" value="L-AMINO ACID N-ACETYLTRANSFERASE"/>
    <property type="match status" value="1"/>
</dbReference>
<dbReference type="GO" id="GO:0005737">
    <property type="term" value="C:cytoplasm"/>
    <property type="evidence" value="ECO:0007669"/>
    <property type="project" value="UniProtKB-SubCell"/>
</dbReference>
<dbReference type="PROSITE" id="PS51186">
    <property type="entry name" value="GNAT"/>
    <property type="match status" value="1"/>
</dbReference>
<dbReference type="Proteomes" id="UP000438288">
    <property type="component" value="Unassembled WGS sequence"/>
</dbReference>
<evidence type="ECO:0000313" key="3">
    <source>
        <dbReference type="EMBL" id="KAB6338999.1"/>
    </source>
</evidence>
<accession>A0A174BHW0</accession>
<dbReference type="InterPro" id="IPR050276">
    <property type="entry name" value="MshD_Acetyltransferase"/>
</dbReference>
<dbReference type="GO" id="GO:0008999">
    <property type="term" value="F:protein-N-terminal-alanine acetyltransferase activity"/>
    <property type="evidence" value="ECO:0007669"/>
    <property type="project" value="UniProtKB-EC"/>
</dbReference>
<evidence type="ECO:0000313" key="6">
    <source>
        <dbReference type="Proteomes" id="UP000438288"/>
    </source>
</evidence>
<evidence type="ECO:0000313" key="5">
    <source>
        <dbReference type="Proteomes" id="UP000285503"/>
    </source>
</evidence>
<evidence type="ECO:0000256" key="1">
    <source>
        <dbReference type="RuleBase" id="RU363094"/>
    </source>
</evidence>
<name>A0A174BHW0_9BACE</name>
<gene>
    <name evidence="4" type="primary">rimI</name>
    <name evidence="4" type="ORF">DW075_03545</name>
    <name evidence="3" type="ORF">GAZ43_12920</name>
</gene>
<dbReference type="Proteomes" id="UP000285503">
    <property type="component" value="Unassembled WGS sequence"/>
</dbReference>
<dbReference type="EMBL" id="WDCP01000027">
    <property type="protein sequence ID" value="KAB6338999.1"/>
    <property type="molecule type" value="Genomic_DNA"/>
</dbReference>
<dbReference type="NCBIfam" id="TIGR01575">
    <property type="entry name" value="rimI"/>
    <property type="match status" value="1"/>
</dbReference>
<comment type="catalytic activity">
    <reaction evidence="1">
        <text>N-terminal L-alanyl-[ribosomal protein bS18] + acetyl-CoA = N-terminal N(alpha)-acetyl-L-alanyl-[ribosomal protein bS18] + CoA + H(+)</text>
        <dbReference type="Rhea" id="RHEA:43756"/>
        <dbReference type="Rhea" id="RHEA-COMP:10676"/>
        <dbReference type="Rhea" id="RHEA-COMP:10677"/>
        <dbReference type="ChEBI" id="CHEBI:15378"/>
        <dbReference type="ChEBI" id="CHEBI:57287"/>
        <dbReference type="ChEBI" id="CHEBI:57288"/>
        <dbReference type="ChEBI" id="CHEBI:64718"/>
        <dbReference type="ChEBI" id="CHEBI:83683"/>
        <dbReference type="EC" id="2.3.1.266"/>
    </reaction>
</comment>
<feature type="domain" description="N-acetyltransferase" evidence="2">
    <location>
        <begin position="6"/>
        <end position="152"/>
    </location>
</feature>
<comment type="function">
    <text evidence="1">Acetylates the N-terminal alanine of ribosomal protein bS18.</text>
</comment>
<evidence type="ECO:0000313" key="4">
    <source>
        <dbReference type="EMBL" id="RHK29110.1"/>
    </source>
</evidence>
<dbReference type="GeneID" id="69480769"/>
<dbReference type="Pfam" id="PF00583">
    <property type="entry name" value="Acetyltransf_1"/>
    <property type="match status" value="1"/>
</dbReference>
<evidence type="ECO:0000259" key="2">
    <source>
        <dbReference type="PROSITE" id="PS51186"/>
    </source>
</evidence>
<protein>
    <recommendedName>
        <fullName evidence="1">[Ribosomal protein bS18]-alanine N-acetyltransferase</fullName>
        <ecNumber evidence="1">2.3.1.266</ecNumber>
    </recommendedName>
</protein>
<dbReference type="PANTHER" id="PTHR43617:SF33">
    <property type="entry name" value="SPORE COAT POLYSACCHARIDE BIOSYNTHESIS PROTEIN SPSD"/>
    <property type="match status" value="1"/>
</dbReference>
<proteinExistence type="inferred from homology"/>
<comment type="subcellular location">
    <subcellularLocation>
        <location evidence="1">Cytoplasm</location>
    </subcellularLocation>
</comment>
<dbReference type="InterPro" id="IPR016181">
    <property type="entry name" value="Acyl_CoA_acyltransferase"/>
</dbReference>
<dbReference type="RefSeq" id="WP_008644726.1">
    <property type="nucleotide sequence ID" value="NZ_CP045612.1"/>
</dbReference>
<reference evidence="3 6" key="2">
    <citation type="journal article" date="2019" name="Nat. Med.">
        <title>A library of human gut bacterial isolates paired with longitudinal multiomics data enables mechanistic microbiome research.</title>
        <authorList>
            <person name="Poyet M."/>
            <person name="Groussin M."/>
            <person name="Gibbons S.M."/>
            <person name="Avila-Pacheco J."/>
            <person name="Jiang X."/>
            <person name="Kearney S.M."/>
            <person name="Perrotta A.R."/>
            <person name="Berdy B."/>
            <person name="Zhao S."/>
            <person name="Lieberman T.D."/>
            <person name="Swanson P.K."/>
            <person name="Smith M."/>
            <person name="Roesemann S."/>
            <person name="Alexander J.E."/>
            <person name="Rich S.A."/>
            <person name="Livny J."/>
            <person name="Vlamakis H."/>
            <person name="Clish C."/>
            <person name="Bullock K."/>
            <person name="Deik A."/>
            <person name="Scott J."/>
            <person name="Pierce K.A."/>
            <person name="Xavier R.J."/>
            <person name="Alm E.J."/>
        </authorList>
    </citation>
    <scope>NUCLEOTIDE SEQUENCE [LARGE SCALE GENOMIC DNA]</scope>
    <source>
        <strain evidence="3 6">BIOML-A16</strain>
    </source>
</reference>
<dbReference type="EC" id="2.3.1.266" evidence="1"/>